<sequence length="240" mass="27323">MTLTAENFSLARRKAIEQCFPSTASTHCKTFSAGALYTPEHALTLISPLLNLHSNEDRTALVSKWSQWYFARLLGPWMRINLQFNWQLPILPEHISLTLNEAGLVESFILSHSGHQVTQQDPERRFQQLVQNHLAPVCRTLSQLAGMGESLFWNNAGIRLYQGMKMAQEQQANTQIAAHFLSLRTLSDGSKNTLFQPVRQVTEKSGNVRIERRLCCLRYRLSGLEICSTCPLQRVNNVDR</sequence>
<dbReference type="Pfam" id="PF06276">
    <property type="entry name" value="FhuF"/>
    <property type="match status" value="1"/>
</dbReference>
<evidence type="ECO:0000259" key="2">
    <source>
        <dbReference type="Pfam" id="PF11575"/>
    </source>
</evidence>
<dbReference type="Pfam" id="PF11575">
    <property type="entry name" value="FhuF_C"/>
    <property type="match status" value="1"/>
</dbReference>
<dbReference type="RefSeq" id="WP_289818215.1">
    <property type="nucleotide sequence ID" value="NZ_JAUEHU010000016.1"/>
</dbReference>
<dbReference type="NCBIfam" id="TIGR03951">
    <property type="entry name" value="Fe_III_red_FhuF"/>
    <property type="match status" value="1"/>
</dbReference>
<dbReference type="GO" id="GO:0003824">
    <property type="term" value="F:catalytic activity"/>
    <property type="evidence" value="ECO:0007669"/>
    <property type="project" value="UniProtKB-ARBA"/>
</dbReference>
<evidence type="ECO:0000313" key="4">
    <source>
        <dbReference type="Proteomes" id="UP001167864"/>
    </source>
</evidence>
<comment type="caution">
    <text evidence="3">The sequence shown here is derived from an EMBL/GenBank/DDBJ whole genome shotgun (WGS) entry which is preliminary data.</text>
</comment>
<dbReference type="AlphaFoldDB" id="A0AAW7K9Y1"/>
<reference evidence="3" key="1">
    <citation type="submission" date="2023-06" db="EMBL/GenBank/DDBJ databases">
        <authorList>
            <person name="Polev D.E."/>
            <person name="Saitova A.T."/>
            <person name="Bogumilchik E.A."/>
            <person name="Kokorina G.I."/>
            <person name="Voskresenskaia E.A."/>
        </authorList>
    </citation>
    <scope>NUCLEOTIDE SEQUENCE</scope>
    <source>
        <strain evidence="3">2145 StPb PI</strain>
    </source>
</reference>
<protein>
    <submittedName>
        <fullName evidence="3">Siderophore-iron reductase FhuF</fullName>
    </submittedName>
</protein>
<organism evidence="3 4">
    <name type="scientific">Yersinia nurmii</name>
    <dbReference type="NCBI Taxonomy" id="685706"/>
    <lineage>
        <taxon>Bacteria</taxon>
        <taxon>Pseudomonadati</taxon>
        <taxon>Pseudomonadota</taxon>
        <taxon>Gammaproteobacteria</taxon>
        <taxon>Enterobacterales</taxon>
        <taxon>Yersiniaceae</taxon>
        <taxon>Yersinia</taxon>
    </lineage>
</organism>
<feature type="domain" description="Aerobactin siderophore biosynthesis IucA/IucC-like C-terminal" evidence="1">
    <location>
        <begin position="63"/>
        <end position="203"/>
    </location>
</feature>
<dbReference type="InterPro" id="IPR008090">
    <property type="entry name" value="Fe_iron_reduct"/>
</dbReference>
<dbReference type="Proteomes" id="UP001167864">
    <property type="component" value="Unassembled WGS sequence"/>
</dbReference>
<feature type="domain" description="Ferric siderophore reductase C-terminal" evidence="2">
    <location>
        <begin position="212"/>
        <end position="232"/>
    </location>
</feature>
<evidence type="ECO:0000313" key="3">
    <source>
        <dbReference type="EMBL" id="MDN0088745.1"/>
    </source>
</evidence>
<name>A0AAW7K9Y1_9GAMM</name>
<dbReference type="InterPro" id="IPR022770">
    <property type="entry name" value="IucA/IucC-like_C"/>
</dbReference>
<dbReference type="InterPro" id="IPR024726">
    <property type="entry name" value="FhuF_C"/>
</dbReference>
<dbReference type="PRINTS" id="PR01714">
    <property type="entry name" value="2FE2SRDCTASE"/>
</dbReference>
<dbReference type="GO" id="GO:0051537">
    <property type="term" value="F:2 iron, 2 sulfur cluster binding"/>
    <property type="evidence" value="ECO:0007669"/>
    <property type="project" value="InterPro"/>
</dbReference>
<gene>
    <name evidence="3" type="primary">fhuF</name>
    <name evidence="3" type="ORF">QVN42_15420</name>
</gene>
<evidence type="ECO:0000259" key="1">
    <source>
        <dbReference type="Pfam" id="PF06276"/>
    </source>
</evidence>
<accession>A0AAW7K9Y1</accession>
<dbReference type="EMBL" id="JAUEHU010000016">
    <property type="protein sequence ID" value="MDN0088745.1"/>
    <property type="molecule type" value="Genomic_DNA"/>
</dbReference>
<proteinExistence type="predicted"/>